<evidence type="ECO:0000256" key="6">
    <source>
        <dbReference type="ARBA" id="ARBA00023136"/>
    </source>
</evidence>
<evidence type="ECO:0000256" key="1">
    <source>
        <dbReference type="ARBA" id="ARBA00004308"/>
    </source>
</evidence>
<organism evidence="10 11">
    <name type="scientific">Chlamydomonas eustigma</name>
    <dbReference type="NCBI Taxonomy" id="1157962"/>
    <lineage>
        <taxon>Eukaryota</taxon>
        <taxon>Viridiplantae</taxon>
        <taxon>Chlorophyta</taxon>
        <taxon>core chlorophytes</taxon>
        <taxon>Chlorophyceae</taxon>
        <taxon>CS clade</taxon>
        <taxon>Chlamydomonadales</taxon>
        <taxon>Chlamydomonadaceae</taxon>
        <taxon>Chlamydomonas</taxon>
    </lineage>
</organism>
<dbReference type="GO" id="GO:0005524">
    <property type="term" value="F:ATP binding"/>
    <property type="evidence" value="ECO:0007669"/>
    <property type="project" value="UniProtKB-KW"/>
</dbReference>
<evidence type="ECO:0000313" key="11">
    <source>
        <dbReference type="Proteomes" id="UP000232323"/>
    </source>
</evidence>
<dbReference type="InterPro" id="IPR050198">
    <property type="entry name" value="Non-receptor_tyrosine_kinases"/>
</dbReference>
<dbReference type="GO" id="GO:0048468">
    <property type="term" value="P:cell development"/>
    <property type="evidence" value="ECO:0007669"/>
    <property type="project" value="UniProtKB-ARBA"/>
</dbReference>
<dbReference type="InterPro" id="IPR008266">
    <property type="entry name" value="Tyr_kinase_AS"/>
</dbReference>
<proteinExistence type="predicted"/>
<dbReference type="STRING" id="1157962.A0A250X8J5"/>
<accession>A0A250X8J5</accession>
<reference evidence="10 11" key="1">
    <citation type="submission" date="2017-08" db="EMBL/GenBank/DDBJ databases">
        <title>Acidophilic green algal genome provides insights into adaptation to an acidic environment.</title>
        <authorList>
            <person name="Hirooka S."/>
            <person name="Hirose Y."/>
            <person name="Kanesaki Y."/>
            <person name="Higuchi S."/>
            <person name="Fujiwara T."/>
            <person name="Onuma R."/>
            <person name="Era A."/>
            <person name="Ohbayashi R."/>
            <person name="Uzuka A."/>
            <person name="Nozaki H."/>
            <person name="Yoshikawa H."/>
            <person name="Miyagishima S.Y."/>
        </authorList>
    </citation>
    <scope>NUCLEOTIDE SEQUENCE [LARGE SCALE GENOMIC DNA]</scope>
    <source>
        <strain evidence="10 11">NIES-2499</strain>
    </source>
</reference>
<keyword evidence="2" id="KW-0808">Transferase</keyword>
<evidence type="ECO:0000256" key="7">
    <source>
        <dbReference type="ARBA" id="ARBA00023137"/>
    </source>
</evidence>
<keyword evidence="5" id="KW-0067">ATP-binding</keyword>
<feature type="compositionally biased region" description="Basic and acidic residues" evidence="8">
    <location>
        <begin position="58"/>
        <end position="73"/>
    </location>
</feature>
<feature type="domain" description="Protein kinase" evidence="9">
    <location>
        <begin position="99"/>
        <end position="352"/>
    </location>
</feature>
<feature type="compositionally biased region" description="Polar residues" evidence="8">
    <location>
        <begin position="705"/>
        <end position="724"/>
    </location>
</feature>
<keyword evidence="11" id="KW-1185">Reference proteome</keyword>
<keyword evidence="4" id="KW-0418">Kinase</keyword>
<dbReference type="InterPro" id="IPR000719">
    <property type="entry name" value="Prot_kinase_dom"/>
</dbReference>
<sequence>MNLFQSLFQCFHFERTVHREDACIKPVVEDSTTYPEAHLSHFDEVTTTLNVARKDVTGCSERTEENENSEGDHSTSSSPKKHISTKPLQSKFRVDYNDLTFHQLIGKGSFKAVYRGRWNNTSVAIVSMRKGGMVTEARVLQRMSNHPNLVQFYRWAADTQGNEYMIMEYVREGPLDKLLLLKGNSLHTRIKLAMCEQICSAMCELSDENVVHRDLAARNILVASMDPVHVKVSDFGLARIHPSTSSLSSCCSTGMPTTVPVRWSPPEVLTQYQWSEKSDVWSFGVTAWEIFNCGNEPYANMSDDEVVRAVSAHEVLPRPIRCPKNMYNLMLRCWEHDPSDRPTFAEVLHVFKTWRNAYTQQKRRHSRQNVVALMQSSGAVQRPSDSSGLLPGGANAIEVGFVELTEEDVALATARDSRKPLPLALRVDGISEPLAKLPADSERLSSSQLPPLSMPYPKCRRSASMVFMDHDLMDHTKVVFQSLPSSVDDIIQLSPASLPLSDDCSTGKPAVVSIASCASPLAGMVCEPSTSDKLSNCVVSLRLGLEGNPCAHLSGRVEGSGLHGEAVEDRDLLVLASCSSNSPSVKSNIVIEPNMEGFHVAQHWFGKERWARIKDCESSMDHGDITHMSFEDESRIDPLLSAESTSGLSLRAEAEPRPPTLGDWSQFHPGQLAQRNRSCYPGQPPPRAAVKSHKSTENKMRARSKSTSFNVGSSHAGNSTNHAVNTAAGSGAASMTAPVASRHLLRQSMVLIVGCNAVTSTSHESSNCKRSQTLQGELMGQAGVKAGGHAPVLSGAPISSRSSLPVWLADSPEYGACSSFFEPGESVTYSPLGSGTPTATFIRDVCAQPSHLRYQHPEPSVPPATAAAMARSPYIQMYDLIAAQNSLAAPAHPYTSEQMVVNRVSNTSTMSPFSQQQRISSLSAMPQLE</sequence>
<comment type="caution">
    <text evidence="10">The sequence shown here is derived from an EMBL/GenBank/DDBJ whole genome shotgun (WGS) entry which is preliminary data.</text>
</comment>
<keyword evidence="3" id="KW-0547">Nucleotide-binding</keyword>
<evidence type="ECO:0000259" key="9">
    <source>
        <dbReference type="PROSITE" id="PS50011"/>
    </source>
</evidence>
<feature type="region of interest" description="Disordered" evidence="8">
    <location>
        <begin position="646"/>
        <end position="725"/>
    </location>
</feature>
<dbReference type="Gene3D" id="1.10.510.10">
    <property type="entry name" value="Transferase(Phosphotransferase) domain 1"/>
    <property type="match status" value="1"/>
</dbReference>
<dbReference type="GO" id="GO:0004713">
    <property type="term" value="F:protein tyrosine kinase activity"/>
    <property type="evidence" value="ECO:0007669"/>
    <property type="project" value="UniProtKB-KW"/>
</dbReference>
<dbReference type="PROSITE" id="PS50011">
    <property type="entry name" value="PROTEIN_KINASE_DOM"/>
    <property type="match status" value="1"/>
</dbReference>
<dbReference type="InterPro" id="IPR001245">
    <property type="entry name" value="Ser-Thr/Tyr_kinase_cat_dom"/>
</dbReference>
<dbReference type="Proteomes" id="UP000232323">
    <property type="component" value="Unassembled WGS sequence"/>
</dbReference>
<comment type="subcellular location">
    <subcellularLocation>
        <location evidence="1">Endomembrane system</location>
    </subcellularLocation>
</comment>
<dbReference type="FunFam" id="1.10.510.10:FF:001512">
    <property type="entry name" value="Receptor tyrosine-protein kinase erbB-2"/>
    <property type="match status" value="1"/>
</dbReference>
<evidence type="ECO:0000256" key="8">
    <source>
        <dbReference type="SAM" id="MobiDB-lite"/>
    </source>
</evidence>
<dbReference type="SMART" id="SM00219">
    <property type="entry name" value="TyrKc"/>
    <property type="match status" value="1"/>
</dbReference>
<evidence type="ECO:0000313" key="10">
    <source>
        <dbReference type="EMBL" id="GAX79090.1"/>
    </source>
</evidence>
<dbReference type="AlphaFoldDB" id="A0A250X8J5"/>
<evidence type="ECO:0000256" key="3">
    <source>
        <dbReference type="ARBA" id="ARBA00022741"/>
    </source>
</evidence>
<dbReference type="CDD" id="cd00192">
    <property type="entry name" value="PTKc"/>
    <property type="match status" value="1"/>
</dbReference>
<evidence type="ECO:0000256" key="5">
    <source>
        <dbReference type="ARBA" id="ARBA00022840"/>
    </source>
</evidence>
<dbReference type="OrthoDB" id="4062651at2759"/>
<dbReference type="GO" id="GO:0012505">
    <property type="term" value="C:endomembrane system"/>
    <property type="evidence" value="ECO:0007669"/>
    <property type="project" value="UniProtKB-SubCell"/>
</dbReference>
<dbReference type="EMBL" id="BEGY01000039">
    <property type="protein sequence ID" value="GAX79090.1"/>
    <property type="molecule type" value="Genomic_DNA"/>
</dbReference>
<protein>
    <recommendedName>
        <fullName evidence="9">Protein kinase domain-containing protein</fullName>
    </recommendedName>
</protein>
<dbReference type="InterPro" id="IPR011009">
    <property type="entry name" value="Kinase-like_dom_sf"/>
</dbReference>
<dbReference type="InterPro" id="IPR020635">
    <property type="entry name" value="Tyr_kinase_cat_dom"/>
</dbReference>
<keyword evidence="6" id="KW-0472">Membrane</keyword>
<feature type="region of interest" description="Disordered" evidence="8">
    <location>
        <begin position="58"/>
        <end position="85"/>
    </location>
</feature>
<name>A0A250X8J5_9CHLO</name>
<dbReference type="Pfam" id="PF07714">
    <property type="entry name" value="PK_Tyr_Ser-Thr"/>
    <property type="match status" value="1"/>
</dbReference>
<dbReference type="SUPFAM" id="SSF56112">
    <property type="entry name" value="Protein kinase-like (PK-like)"/>
    <property type="match status" value="1"/>
</dbReference>
<evidence type="ECO:0000256" key="4">
    <source>
        <dbReference type="ARBA" id="ARBA00022777"/>
    </source>
</evidence>
<keyword evidence="7" id="KW-0829">Tyrosine-protein kinase</keyword>
<dbReference type="PANTHER" id="PTHR24418">
    <property type="entry name" value="TYROSINE-PROTEIN KINASE"/>
    <property type="match status" value="1"/>
</dbReference>
<gene>
    <name evidence="10" type="ORF">CEUSTIGMA_g6530.t1</name>
</gene>
<dbReference type="GO" id="GO:0050793">
    <property type="term" value="P:regulation of developmental process"/>
    <property type="evidence" value="ECO:0007669"/>
    <property type="project" value="UniProtKB-ARBA"/>
</dbReference>
<evidence type="ECO:0000256" key="2">
    <source>
        <dbReference type="ARBA" id="ARBA00022679"/>
    </source>
</evidence>
<dbReference type="PROSITE" id="PS00109">
    <property type="entry name" value="PROTEIN_KINASE_TYR"/>
    <property type="match status" value="1"/>
</dbReference>
<feature type="region of interest" description="Disordered" evidence="8">
    <location>
        <begin position="909"/>
        <end position="929"/>
    </location>
</feature>
<dbReference type="PRINTS" id="PR00109">
    <property type="entry name" value="TYRKINASE"/>
</dbReference>